<dbReference type="PANTHER" id="PTHR30328:SF54">
    <property type="entry name" value="HTH-TYPE TRANSCRIPTIONAL REPRESSOR SCO4008"/>
    <property type="match status" value="1"/>
</dbReference>
<dbReference type="InterPro" id="IPR036271">
    <property type="entry name" value="Tet_transcr_reg_TetR-rel_C_sf"/>
</dbReference>
<organism evidence="5 6">
    <name type="scientific">Undibacterium rugosum</name>
    <dbReference type="NCBI Taxonomy" id="2762291"/>
    <lineage>
        <taxon>Bacteria</taxon>
        <taxon>Pseudomonadati</taxon>
        <taxon>Pseudomonadota</taxon>
        <taxon>Betaproteobacteria</taxon>
        <taxon>Burkholderiales</taxon>
        <taxon>Oxalobacteraceae</taxon>
        <taxon>Undibacterium</taxon>
    </lineage>
</organism>
<dbReference type="SUPFAM" id="SSF48498">
    <property type="entry name" value="Tetracyclin repressor-like, C-terminal domain"/>
    <property type="match status" value="1"/>
</dbReference>
<evidence type="ECO:0000313" key="6">
    <source>
        <dbReference type="Proteomes" id="UP000612361"/>
    </source>
</evidence>
<dbReference type="Pfam" id="PF08362">
    <property type="entry name" value="TetR_C_3"/>
    <property type="match status" value="1"/>
</dbReference>
<evidence type="ECO:0000313" key="5">
    <source>
        <dbReference type="EMBL" id="MBC3936163.1"/>
    </source>
</evidence>
<reference evidence="5" key="1">
    <citation type="submission" date="2020-08" db="EMBL/GenBank/DDBJ databases">
        <title>Novel species isolated from subtropical streams in China.</title>
        <authorList>
            <person name="Lu H."/>
        </authorList>
    </citation>
    <scope>NUCLEOTIDE SEQUENCE</scope>
    <source>
        <strain evidence="5">CY7W</strain>
    </source>
</reference>
<dbReference type="GO" id="GO:0045892">
    <property type="term" value="P:negative regulation of DNA-templated transcription"/>
    <property type="evidence" value="ECO:0007669"/>
    <property type="project" value="InterPro"/>
</dbReference>
<accession>A0A923I9R5</accession>
<protein>
    <submittedName>
        <fullName evidence="5">TetR family transcriptional regulator C-terminal domain-containing protein</fullName>
    </submittedName>
</protein>
<dbReference type="PANTHER" id="PTHR30328">
    <property type="entry name" value="TRANSCRIPTIONAL REPRESSOR"/>
    <property type="match status" value="1"/>
</dbReference>
<comment type="caution">
    <text evidence="5">The sequence shown here is derived from an EMBL/GenBank/DDBJ whole genome shotgun (WGS) entry which is preliminary data.</text>
</comment>
<feature type="DNA-binding region" description="H-T-H motif" evidence="2">
    <location>
        <begin position="44"/>
        <end position="63"/>
    </location>
</feature>
<dbReference type="Pfam" id="PF00440">
    <property type="entry name" value="TetR_N"/>
    <property type="match status" value="1"/>
</dbReference>
<dbReference type="GO" id="GO:0003677">
    <property type="term" value="F:DNA binding"/>
    <property type="evidence" value="ECO:0007669"/>
    <property type="project" value="UniProtKB-UniRule"/>
</dbReference>
<dbReference type="InterPro" id="IPR009057">
    <property type="entry name" value="Homeodomain-like_sf"/>
</dbReference>
<evidence type="ECO:0000256" key="2">
    <source>
        <dbReference type="PROSITE-ProRule" id="PRU00335"/>
    </source>
</evidence>
<dbReference type="RefSeq" id="WP_186881722.1">
    <property type="nucleotide sequence ID" value="NZ_JACOGG010000012.1"/>
</dbReference>
<dbReference type="Gene3D" id="1.10.10.60">
    <property type="entry name" value="Homeodomain-like"/>
    <property type="match status" value="1"/>
</dbReference>
<dbReference type="EMBL" id="JACOGG010000012">
    <property type="protein sequence ID" value="MBC3936163.1"/>
    <property type="molecule type" value="Genomic_DNA"/>
</dbReference>
<dbReference type="AlphaFoldDB" id="A0A923I9R5"/>
<evidence type="ECO:0000259" key="4">
    <source>
        <dbReference type="PROSITE" id="PS50977"/>
    </source>
</evidence>
<keyword evidence="6" id="KW-1185">Reference proteome</keyword>
<dbReference type="InterPro" id="IPR050109">
    <property type="entry name" value="HTH-type_TetR-like_transc_reg"/>
</dbReference>
<keyword evidence="1 2" id="KW-0238">DNA-binding</keyword>
<dbReference type="PRINTS" id="PR00455">
    <property type="entry name" value="HTHTETR"/>
</dbReference>
<dbReference type="SUPFAM" id="SSF46689">
    <property type="entry name" value="Homeodomain-like"/>
    <property type="match status" value="1"/>
</dbReference>
<name>A0A923I9R5_9BURK</name>
<dbReference type="InterPro" id="IPR001647">
    <property type="entry name" value="HTH_TetR"/>
</dbReference>
<feature type="domain" description="HTH tetR-type" evidence="4">
    <location>
        <begin position="21"/>
        <end position="81"/>
    </location>
</feature>
<proteinExistence type="predicted"/>
<feature type="region of interest" description="Disordered" evidence="3">
    <location>
        <begin position="1"/>
        <end position="20"/>
    </location>
</feature>
<dbReference type="Proteomes" id="UP000612361">
    <property type="component" value="Unassembled WGS sequence"/>
</dbReference>
<sequence>MERRTEKRTNERTEKQSDLRDQTEARIMRCAIEVFAESGYAGSSLANIADRAGLSKQNLLYYFSSKQALYLCVLDQILDQWLEKMDILADDSQEPASLLRSYIAAKLRFSREQPQASRVYAMEVISGAPVYGHAMQKKILPLMQKDIAIFERWISEGKMAALNPAHLLFSIWAMTQSYADFSTQMGLVLGHQALQDQDFDEAEELITGLVLSRLLPFSAGSKELKKCR</sequence>
<evidence type="ECO:0000256" key="3">
    <source>
        <dbReference type="SAM" id="MobiDB-lite"/>
    </source>
</evidence>
<dbReference type="Gene3D" id="1.10.357.10">
    <property type="entry name" value="Tetracycline Repressor, domain 2"/>
    <property type="match status" value="1"/>
</dbReference>
<dbReference type="PROSITE" id="PS50977">
    <property type="entry name" value="HTH_TETR_2"/>
    <property type="match status" value="1"/>
</dbReference>
<gene>
    <name evidence="5" type="ORF">H8K47_12380</name>
</gene>
<dbReference type="InterPro" id="IPR013573">
    <property type="entry name" value="Tscrpt_reg_YcdC_C"/>
</dbReference>
<evidence type="ECO:0000256" key="1">
    <source>
        <dbReference type="ARBA" id="ARBA00023125"/>
    </source>
</evidence>